<organism evidence="7 8">
    <name type="scientific">Alligator mississippiensis</name>
    <name type="common">American alligator</name>
    <dbReference type="NCBI Taxonomy" id="8496"/>
    <lineage>
        <taxon>Eukaryota</taxon>
        <taxon>Metazoa</taxon>
        <taxon>Chordata</taxon>
        <taxon>Craniata</taxon>
        <taxon>Vertebrata</taxon>
        <taxon>Euteleostomi</taxon>
        <taxon>Archelosauria</taxon>
        <taxon>Archosauria</taxon>
        <taxon>Crocodylia</taxon>
        <taxon>Alligatoridae</taxon>
        <taxon>Alligatorinae</taxon>
        <taxon>Alligator</taxon>
    </lineage>
</organism>
<name>A0A151PGR6_ALLMI</name>
<dbReference type="Proteomes" id="UP000050525">
    <property type="component" value="Unassembled WGS sequence"/>
</dbReference>
<proteinExistence type="predicted"/>
<dbReference type="InterPro" id="IPR036179">
    <property type="entry name" value="Ig-like_dom_sf"/>
</dbReference>
<feature type="domain" description="Ig-like" evidence="6">
    <location>
        <begin position="1"/>
        <end position="98"/>
    </location>
</feature>
<comment type="caution">
    <text evidence="7">The sequence shown here is derived from an EMBL/GenBank/DDBJ whole genome shotgun (WGS) entry which is preliminary data.</text>
</comment>
<dbReference type="PANTHER" id="PTHR19367:SF18">
    <property type="entry name" value="T CELL RECEPTOR ALPHA VARIABLE 16"/>
    <property type="match status" value="1"/>
</dbReference>
<sequence>MVIREGDRSAMVCTYSGAYRTFQWYRQAPSGVITHLLTVAADENVTEGRFTGERLESGKKSTLHVSETRLGDSGRYFCAEQHGAVRGDEIRPEEEQVSAAEGDAVTLRCFYTTTYSAGYNLYWYRQHRDRALQYILYKGTKENRRSSDIAEFAQQRFASQADDNSTVLIITALERADTASIESVLGPGVMDIGLTLAVWVLSTVGAVQGDLLHHAETDVSREEGASVTLLCFYNTSQDFISLLWYRQYPTRGPQYILGRGARSFSSVHYTAGFAQKRFSSQADRSTTVLNITALERPDTALYYSALSGSP</sequence>
<dbReference type="InterPro" id="IPR013783">
    <property type="entry name" value="Ig-like_fold"/>
</dbReference>
<dbReference type="SMART" id="SM00406">
    <property type="entry name" value="IGv"/>
    <property type="match status" value="3"/>
</dbReference>
<evidence type="ECO:0000256" key="2">
    <source>
        <dbReference type="ARBA" id="ARBA00023130"/>
    </source>
</evidence>
<keyword evidence="5" id="KW-0391">Immunity</keyword>
<evidence type="ECO:0000313" key="8">
    <source>
        <dbReference type="Proteomes" id="UP000050525"/>
    </source>
</evidence>
<dbReference type="EMBL" id="AKHW03000242">
    <property type="protein sequence ID" value="KYO48219.1"/>
    <property type="molecule type" value="Genomic_DNA"/>
</dbReference>
<reference evidence="7 8" key="1">
    <citation type="journal article" date="2012" name="Genome Biol.">
        <title>Sequencing three crocodilian genomes to illuminate the evolution of archosaurs and amniotes.</title>
        <authorList>
            <person name="St John J.A."/>
            <person name="Braun E.L."/>
            <person name="Isberg S.R."/>
            <person name="Miles L.G."/>
            <person name="Chong A.Y."/>
            <person name="Gongora J."/>
            <person name="Dalzell P."/>
            <person name="Moran C."/>
            <person name="Bed'hom B."/>
            <person name="Abzhanov A."/>
            <person name="Burgess S.C."/>
            <person name="Cooksey A.M."/>
            <person name="Castoe T.A."/>
            <person name="Crawford N.G."/>
            <person name="Densmore L.D."/>
            <person name="Drew J.C."/>
            <person name="Edwards S.V."/>
            <person name="Faircloth B.C."/>
            <person name="Fujita M.K."/>
            <person name="Greenwold M.J."/>
            <person name="Hoffmann F.G."/>
            <person name="Howard J.M."/>
            <person name="Iguchi T."/>
            <person name="Janes D.E."/>
            <person name="Khan S.Y."/>
            <person name="Kohno S."/>
            <person name="de Koning A.J."/>
            <person name="Lance S.L."/>
            <person name="McCarthy F.M."/>
            <person name="McCormack J.E."/>
            <person name="Merchant M.E."/>
            <person name="Peterson D.G."/>
            <person name="Pollock D.D."/>
            <person name="Pourmand N."/>
            <person name="Raney B.J."/>
            <person name="Roessler K.A."/>
            <person name="Sanford J.R."/>
            <person name="Sawyer R.H."/>
            <person name="Schmidt C.J."/>
            <person name="Triplett E.W."/>
            <person name="Tuberville T.D."/>
            <person name="Venegas-Anaya M."/>
            <person name="Howard J.T."/>
            <person name="Jarvis E.D."/>
            <person name="Guillette L.J.Jr."/>
            <person name="Glenn T.C."/>
            <person name="Green R.E."/>
            <person name="Ray D.A."/>
        </authorList>
    </citation>
    <scope>NUCLEOTIDE SEQUENCE [LARGE SCALE GENOMIC DNA]</scope>
    <source>
        <strain evidence="7">KSC_2009_1</strain>
    </source>
</reference>
<dbReference type="GO" id="GO:0002250">
    <property type="term" value="P:adaptive immune response"/>
    <property type="evidence" value="ECO:0007669"/>
    <property type="project" value="UniProtKB-KW"/>
</dbReference>
<dbReference type="InterPro" id="IPR007110">
    <property type="entry name" value="Ig-like_dom"/>
</dbReference>
<evidence type="ECO:0000256" key="1">
    <source>
        <dbReference type="ARBA" id="ARBA00022729"/>
    </source>
</evidence>
<dbReference type="PROSITE" id="PS50835">
    <property type="entry name" value="IG_LIKE"/>
    <property type="match status" value="2"/>
</dbReference>
<feature type="domain" description="Ig-like" evidence="6">
    <location>
        <begin position="187"/>
        <end position="310"/>
    </location>
</feature>
<protein>
    <recommendedName>
        <fullName evidence="6">Ig-like domain-containing protein</fullName>
    </recommendedName>
</protein>
<evidence type="ECO:0000259" key="6">
    <source>
        <dbReference type="PROSITE" id="PS50835"/>
    </source>
</evidence>
<evidence type="ECO:0000256" key="5">
    <source>
        <dbReference type="ARBA" id="ARBA00043266"/>
    </source>
</evidence>
<dbReference type="GO" id="GO:0042101">
    <property type="term" value="C:T cell receptor complex"/>
    <property type="evidence" value="ECO:0007669"/>
    <property type="project" value="UniProtKB-KW"/>
</dbReference>
<evidence type="ECO:0000256" key="3">
    <source>
        <dbReference type="ARBA" id="ARBA00023170"/>
    </source>
</evidence>
<keyword evidence="1" id="KW-0732">Signal</keyword>
<keyword evidence="8" id="KW-1185">Reference proteome</keyword>
<evidence type="ECO:0000256" key="4">
    <source>
        <dbReference type="ARBA" id="ARBA00023319"/>
    </source>
</evidence>
<keyword evidence="3" id="KW-0675">Receptor</keyword>
<keyword evidence="5" id="KW-1279">T cell receptor</keyword>
<keyword evidence="4" id="KW-0393">Immunoglobulin domain</keyword>
<dbReference type="AlphaFoldDB" id="A0A151PGR6"/>
<keyword evidence="2" id="KW-1064">Adaptive immunity</keyword>
<dbReference type="SUPFAM" id="SSF48726">
    <property type="entry name" value="Immunoglobulin"/>
    <property type="match status" value="3"/>
</dbReference>
<evidence type="ECO:0000313" key="7">
    <source>
        <dbReference type="EMBL" id="KYO48219.1"/>
    </source>
</evidence>
<dbReference type="PANTHER" id="PTHR19367">
    <property type="entry name" value="T-CELL RECEPTOR ALPHA CHAIN V REGION"/>
    <property type="match status" value="1"/>
</dbReference>
<dbReference type="InterPro" id="IPR051287">
    <property type="entry name" value="TCR_variable_region"/>
</dbReference>
<dbReference type="InterPro" id="IPR013106">
    <property type="entry name" value="Ig_V-set"/>
</dbReference>
<dbReference type="Pfam" id="PF07686">
    <property type="entry name" value="V-set"/>
    <property type="match status" value="3"/>
</dbReference>
<accession>A0A151PGR6</accession>
<dbReference type="Gene3D" id="2.60.40.10">
    <property type="entry name" value="Immunoglobulins"/>
    <property type="match status" value="3"/>
</dbReference>
<gene>
    <name evidence="7" type="ORF">Y1Q_0010598</name>
</gene>